<keyword evidence="4 6" id="KW-0274">FAD</keyword>
<dbReference type="EMBL" id="GL876976">
    <property type="protein sequence ID" value="KLU90924.1"/>
    <property type="molecule type" value="Genomic_DNA"/>
</dbReference>
<keyword evidence="3 6" id="KW-0285">Flavoprotein</keyword>
<dbReference type="GO" id="GO:0043153">
    <property type="term" value="P:entrainment of circadian clock by photoperiod"/>
    <property type="evidence" value="ECO:0007669"/>
    <property type="project" value="TreeGrafter"/>
</dbReference>
<dbReference type="OrthoDB" id="435881at2759"/>
<evidence type="ECO:0000313" key="10">
    <source>
        <dbReference type="EnsemblFungi" id="MAPG_09449T0"/>
    </source>
</evidence>
<dbReference type="EMBL" id="ADBL01002413">
    <property type="status" value="NOT_ANNOTATED_CDS"/>
    <property type="molecule type" value="Genomic_DNA"/>
</dbReference>
<evidence type="ECO:0000256" key="7">
    <source>
        <dbReference type="PIRSR" id="PIRSR602081-2"/>
    </source>
</evidence>
<dbReference type="GO" id="GO:0005737">
    <property type="term" value="C:cytoplasm"/>
    <property type="evidence" value="ECO:0007669"/>
    <property type="project" value="TreeGrafter"/>
</dbReference>
<dbReference type="Pfam" id="PF03441">
    <property type="entry name" value="FAD_binding_7"/>
    <property type="match status" value="1"/>
</dbReference>
<keyword evidence="11" id="KW-1185">Reference proteome</keyword>
<reference evidence="10" key="5">
    <citation type="submission" date="2015-06" db="UniProtKB">
        <authorList>
            <consortium name="EnsemblFungi"/>
        </authorList>
    </citation>
    <scope>IDENTIFICATION</scope>
    <source>
        <strain evidence="10">ATCC 64411</strain>
    </source>
</reference>
<comment type="cofactor">
    <cofactor evidence="6">
        <name>FAD</name>
        <dbReference type="ChEBI" id="CHEBI:57692"/>
    </cofactor>
    <text evidence="6">Binds 1 FAD per subunit.</text>
</comment>
<reference evidence="9" key="1">
    <citation type="submission" date="2010-05" db="EMBL/GenBank/DDBJ databases">
        <title>The Genome Sequence of Magnaporthe poae strain ATCC 64411.</title>
        <authorList>
            <consortium name="The Broad Institute Genome Sequencing Platform"/>
            <consortium name="Broad Institute Genome Sequencing Center for Infectious Disease"/>
            <person name="Ma L.-J."/>
            <person name="Dead R."/>
            <person name="Young S."/>
            <person name="Zeng Q."/>
            <person name="Koehrsen M."/>
            <person name="Alvarado L."/>
            <person name="Berlin A."/>
            <person name="Chapman S.B."/>
            <person name="Chen Z."/>
            <person name="Freedman E."/>
            <person name="Gellesch M."/>
            <person name="Goldberg J."/>
            <person name="Griggs A."/>
            <person name="Gujja S."/>
            <person name="Heilman E.R."/>
            <person name="Heiman D."/>
            <person name="Hepburn T."/>
            <person name="Howarth C."/>
            <person name="Jen D."/>
            <person name="Larson L."/>
            <person name="Mehta T."/>
            <person name="Neiman D."/>
            <person name="Pearson M."/>
            <person name="Roberts A."/>
            <person name="Saif S."/>
            <person name="Shea T."/>
            <person name="Shenoy N."/>
            <person name="Sisk P."/>
            <person name="Stolte C."/>
            <person name="Sykes S."/>
            <person name="Walk T."/>
            <person name="White J."/>
            <person name="Yandava C."/>
            <person name="Haas B."/>
            <person name="Nusbaum C."/>
            <person name="Birren B."/>
        </authorList>
    </citation>
    <scope>NUCLEOTIDE SEQUENCE</scope>
    <source>
        <strain evidence="9">ATCC 64411</strain>
    </source>
</reference>
<organism evidence="10 11">
    <name type="scientific">Magnaporthiopsis poae (strain ATCC 64411 / 73-15)</name>
    <name type="common">Kentucky bluegrass fungus</name>
    <name type="synonym">Magnaporthe poae</name>
    <dbReference type="NCBI Taxonomy" id="644358"/>
    <lineage>
        <taxon>Eukaryota</taxon>
        <taxon>Fungi</taxon>
        <taxon>Dikarya</taxon>
        <taxon>Ascomycota</taxon>
        <taxon>Pezizomycotina</taxon>
        <taxon>Sordariomycetes</taxon>
        <taxon>Sordariomycetidae</taxon>
        <taxon>Magnaporthales</taxon>
        <taxon>Magnaporthaceae</taxon>
        <taxon>Magnaporthiopsis</taxon>
    </lineage>
</organism>
<evidence type="ECO:0000313" key="11">
    <source>
        <dbReference type="Proteomes" id="UP000011715"/>
    </source>
</evidence>
<name>A0A0C4E9Z7_MAGP6</name>
<dbReference type="OMA" id="YTVFTPY"/>
<keyword evidence="9" id="KW-0456">Lyase</keyword>
<dbReference type="Proteomes" id="UP000011715">
    <property type="component" value="Unassembled WGS sequence"/>
</dbReference>
<evidence type="ECO:0000256" key="2">
    <source>
        <dbReference type="ARBA" id="ARBA00005862"/>
    </source>
</evidence>
<dbReference type="InterPro" id="IPR002081">
    <property type="entry name" value="Cryptochrome/DNA_photolyase_1"/>
</dbReference>
<evidence type="ECO:0000256" key="1">
    <source>
        <dbReference type="ARBA" id="ARBA00001932"/>
    </source>
</evidence>
<dbReference type="GO" id="GO:0006950">
    <property type="term" value="P:response to stress"/>
    <property type="evidence" value="ECO:0007669"/>
    <property type="project" value="UniProtKB-ARBA"/>
</dbReference>
<feature type="domain" description="Photolyase/cryptochrome alpha/beta" evidence="8">
    <location>
        <begin position="190"/>
        <end position="327"/>
    </location>
</feature>
<evidence type="ECO:0000256" key="4">
    <source>
        <dbReference type="ARBA" id="ARBA00022827"/>
    </source>
</evidence>
<feature type="binding site" evidence="6">
    <location>
        <position position="482"/>
    </location>
    <ligand>
        <name>FAD</name>
        <dbReference type="ChEBI" id="CHEBI:57692"/>
    </ligand>
</feature>
<dbReference type="STRING" id="644358.A0A0C4E9Z7"/>
<dbReference type="Pfam" id="PF00875">
    <property type="entry name" value="DNA_photolyase"/>
    <property type="match status" value="1"/>
</dbReference>
<dbReference type="PROSITE" id="PS00691">
    <property type="entry name" value="DNA_PHOTOLYASES_1_2"/>
    <property type="match status" value="1"/>
</dbReference>
<dbReference type="FunFam" id="1.10.579.10:FF:000003">
    <property type="entry name" value="Deoxyribodipyrimidine photo-lyase"/>
    <property type="match status" value="1"/>
</dbReference>
<dbReference type="Gene3D" id="3.40.50.620">
    <property type="entry name" value="HUPs"/>
    <property type="match status" value="1"/>
</dbReference>
<dbReference type="GO" id="GO:0071949">
    <property type="term" value="F:FAD binding"/>
    <property type="evidence" value="ECO:0007669"/>
    <property type="project" value="TreeGrafter"/>
</dbReference>
<dbReference type="PROSITE" id="PS51645">
    <property type="entry name" value="PHR_CRY_ALPHA_BETA"/>
    <property type="match status" value="1"/>
</dbReference>
<comment type="cofactor">
    <cofactor evidence="1">
        <name>(6R)-5,10-methylene-5,6,7,8-tetrahydrofolate</name>
        <dbReference type="ChEBI" id="CHEBI:15636"/>
    </cofactor>
</comment>
<dbReference type="GO" id="GO:0032922">
    <property type="term" value="P:circadian regulation of gene expression"/>
    <property type="evidence" value="ECO:0007669"/>
    <property type="project" value="TreeGrafter"/>
</dbReference>
<comment type="similarity">
    <text evidence="2">Belongs to the DNA photolyase class-1 family.</text>
</comment>
<dbReference type="InterPro" id="IPR014729">
    <property type="entry name" value="Rossmann-like_a/b/a_fold"/>
</dbReference>
<accession>A0A0C4E9Z7</accession>
<dbReference type="PROSITE" id="PS00394">
    <property type="entry name" value="DNA_PHOTOLYASES_1_1"/>
    <property type="match status" value="1"/>
</dbReference>
<dbReference type="GO" id="GO:0003677">
    <property type="term" value="F:DNA binding"/>
    <property type="evidence" value="ECO:0007669"/>
    <property type="project" value="TreeGrafter"/>
</dbReference>
<dbReference type="InterPro" id="IPR036155">
    <property type="entry name" value="Crypto/Photolyase_N_sf"/>
</dbReference>
<dbReference type="GO" id="GO:0003904">
    <property type="term" value="F:deoxyribodipyrimidine photo-lyase activity"/>
    <property type="evidence" value="ECO:0007669"/>
    <property type="project" value="TreeGrafter"/>
</dbReference>
<reference evidence="9" key="3">
    <citation type="submission" date="2011-03" db="EMBL/GenBank/DDBJ databases">
        <title>Annotation of Magnaporthe poae ATCC 64411.</title>
        <authorList>
            <person name="Ma L.-J."/>
            <person name="Dead R."/>
            <person name="Young S.K."/>
            <person name="Zeng Q."/>
            <person name="Gargeya S."/>
            <person name="Fitzgerald M."/>
            <person name="Haas B."/>
            <person name="Abouelleil A."/>
            <person name="Alvarado L."/>
            <person name="Arachchi H.M."/>
            <person name="Berlin A."/>
            <person name="Brown A."/>
            <person name="Chapman S.B."/>
            <person name="Chen Z."/>
            <person name="Dunbar C."/>
            <person name="Freedman E."/>
            <person name="Gearin G."/>
            <person name="Gellesch M."/>
            <person name="Goldberg J."/>
            <person name="Griggs A."/>
            <person name="Gujja S."/>
            <person name="Heiman D."/>
            <person name="Howarth C."/>
            <person name="Larson L."/>
            <person name="Lui A."/>
            <person name="MacDonald P.J.P."/>
            <person name="Mehta T."/>
            <person name="Montmayeur A."/>
            <person name="Murphy C."/>
            <person name="Neiman D."/>
            <person name="Pearson M."/>
            <person name="Priest M."/>
            <person name="Roberts A."/>
            <person name="Saif S."/>
            <person name="Shea T."/>
            <person name="Shenoy N."/>
            <person name="Sisk P."/>
            <person name="Stolte C."/>
            <person name="Sykes S."/>
            <person name="Yandava C."/>
            <person name="Wortman J."/>
            <person name="Nusbaum C."/>
            <person name="Birren B."/>
        </authorList>
    </citation>
    <scope>NUCLEOTIDE SEQUENCE</scope>
    <source>
        <strain evidence="9">ATCC 64411</strain>
    </source>
</reference>
<keyword evidence="5" id="KW-0157">Chromophore</keyword>
<proteinExistence type="inferred from homology"/>
<protein>
    <submittedName>
        <fullName evidence="9">Deoxyribodipyrimidine photo-lyase</fullName>
    </submittedName>
</protein>
<dbReference type="InterPro" id="IPR018394">
    <property type="entry name" value="DNA_photolyase_1_CS_C"/>
</dbReference>
<reference evidence="10" key="4">
    <citation type="journal article" date="2015" name="G3 (Bethesda)">
        <title>Genome sequences of three phytopathogenic species of the Magnaporthaceae family of fungi.</title>
        <authorList>
            <person name="Okagaki L.H."/>
            <person name="Nunes C.C."/>
            <person name="Sailsbery J."/>
            <person name="Clay B."/>
            <person name="Brown D."/>
            <person name="John T."/>
            <person name="Oh Y."/>
            <person name="Young N."/>
            <person name="Fitzgerald M."/>
            <person name="Haas B.J."/>
            <person name="Zeng Q."/>
            <person name="Young S."/>
            <person name="Adiconis X."/>
            <person name="Fan L."/>
            <person name="Levin J.Z."/>
            <person name="Mitchell T.K."/>
            <person name="Okubara P.A."/>
            <person name="Farman M.L."/>
            <person name="Kohn L.M."/>
            <person name="Birren B."/>
            <person name="Ma L.-J."/>
            <person name="Dean R.A."/>
        </authorList>
    </citation>
    <scope>NUCLEOTIDE SEQUENCE</scope>
    <source>
        <strain evidence="10">ATCC 64411 / 73-15</strain>
    </source>
</reference>
<sequence length="685" mass="77716">MTQRRSAESRSVGKMPSNARFLGHFELLQCCRRFFFLSSPSMFMLSSRSAHISFRPASPRLAAPFRTLYLLAPISTVTFSSMPARTTKRKAVPVNEVGRAGPKKVRTASRTLEPPIPTDQLSAMDRLRRPHPFHKDAEDSGIVLRRFYPHEMSNERARAYTTEELPRPIQDLQQALSQTLPLRQEVRVQDAVVHWFKMDLRTSDNTALCMASDKAKAAGVPLLALYIVSPQDWEAHLTSPVRVDFILRTLQVLKQDLAKLDIPLHIETVEKRRQVPQRVLDLLEDWGASHLFANMEYEVDELRREAQLVRMLAENGKSMEVVHDTCIVPPGRLESGTGKQYAVYSPWFRAWLRYTASNPKLVELIGTPQSNPASARTKFSRLFESEVPEAPSSKRLDPDNRERLSQLWPAGEHEARNRLAAFCKARIGQYAAERNFPAGDGTSSISAYLASGALSARTAVYVAQESAKTTKLDKGSQGMQTWISEVAWRDFYKHVLVNWPYVCMNKPFKPEYSNIAWSYNREHFEAWCKGRTGFPIVDAAMRQLAGTGWMHNRCRMIVASFLAKDLLIDWRMGERFFMEHLVDGDFASNNGGWGFAASVGVDPQPYFRVFNPLLQSEKFDPDGDYIRKWVPELRGIKGGKAIHDPYGRGAGAEAQKKGYPRQMVEHKGCRERALAAYKEGITKDM</sequence>
<dbReference type="AlphaFoldDB" id="A0A0C4E9Z7"/>
<feature type="site" description="Electron transfer via tryptophanyl radical" evidence="7">
    <location>
        <position position="593"/>
    </location>
</feature>
<evidence type="ECO:0000259" key="8">
    <source>
        <dbReference type="PROSITE" id="PS51645"/>
    </source>
</evidence>
<dbReference type="InterPro" id="IPR005101">
    <property type="entry name" value="Cryptochr/Photolyase_FAD-bd"/>
</dbReference>
<dbReference type="EnsemblFungi" id="MAPG_09449T0">
    <property type="protein sequence ID" value="MAPG_09449T0"/>
    <property type="gene ID" value="MAPG_09449"/>
</dbReference>
<feature type="binding site" evidence="6">
    <location>
        <position position="430"/>
    </location>
    <ligand>
        <name>FAD</name>
        <dbReference type="ChEBI" id="CHEBI:57692"/>
    </ligand>
</feature>
<dbReference type="PRINTS" id="PR00147">
    <property type="entry name" value="DNAPHOTLYASE"/>
</dbReference>
<evidence type="ECO:0000256" key="6">
    <source>
        <dbReference type="PIRSR" id="PIRSR602081-1"/>
    </source>
</evidence>
<dbReference type="SUPFAM" id="SSF48173">
    <property type="entry name" value="Cryptochrome/photolyase FAD-binding domain"/>
    <property type="match status" value="1"/>
</dbReference>
<reference evidence="11" key="2">
    <citation type="submission" date="2010-05" db="EMBL/GenBank/DDBJ databases">
        <title>The genome sequence of Magnaporthe poae strain ATCC 64411.</title>
        <authorList>
            <person name="Ma L.-J."/>
            <person name="Dead R."/>
            <person name="Young S."/>
            <person name="Zeng Q."/>
            <person name="Koehrsen M."/>
            <person name="Alvarado L."/>
            <person name="Berlin A."/>
            <person name="Chapman S.B."/>
            <person name="Chen Z."/>
            <person name="Freedman E."/>
            <person name="Gellesch M."/>
            <person name="Goldberg J."/>
            <person name="Griggs A."/>
            <person name="Gujja S."/>
            <person name="Heilman E.R."/>
            <person name="Heiman D."/>
            <person name="Hepburn T."/>
            <person name="Howarth C."/>
            <person name="Jen D."/>
            <person name="Larson L."/>
            <person name="Mehta T."/>
            <person name="Neiman D."/>
            <person name="Pearson M."/>
            <person name="Roberts A."/>
            <person name="Saif S."/>
            <person name="Shea T."/>
            <person name="Shenoy N."/>
            <person name="Sisk P."/>
            <person name="Stolte C."/>
            <person name="Sykes S."/>
            <person name="Walk T."/>
            <person name="White J."/>
            <person name="Yandava C."/>
            <person name="Haas B."/>
            <person name="Nusbaum C."/>
            <person name="Birren B."/>
        </authorList>
    </citation>
    <scope>NUCLEOTIDE SEQUENCE [LARGE SCALE GENOMIC DNA]</scope>
    <source>
        <strain evidence="11">ATCC 64411 / 73-15</strain>
    </source>
</reference>
<evidence type="ECO:0000313" key="9">
    <source>
        <dbReference type="EMBL" id="KLU90924.1"/>
    </source>
</evidence>
<dbReference type="VEuPathDB" id="FungiDB:MAPG_09449"/>
<evidence type="ECO:0000256" key="3">
    <source>
        <dbReference type="ARBA" id="ARBA00022630"/>
    </source>
</evidence>
<evidence type="ECO:0000256" key="5">
    <source>
        <dbReference type="ARBA" id="ARBA00022991"/>
    </source>
</evidence>
<dbReference type="PANTHER" id="PTHR11455">
    <property type="entry name" value="CRYPTOCHROME"/>
    <property type="match status" value="1"/>
</dbReference>
<feature type="binding site" evidence="6">
    <location>
        <begin position="442"/>
        <end position="446"/>
    </location>
    <ligand>
        <name>FAD</name>
        <dbReference type="ChEBI" id="CHEBI:57692"/>
    </ligand>
</feature>
<feature type="site" description="Electron transfer via tryptophanyl radical" evidence="7">
    <location>
        <position position="517"/>
    </location>
</feature>
<dbReference type="SUPFAM" id="SSF52425">
    <property type="entry name" value="Cryptochrome/photolyase, N-terminal domain"/>
    <property type="match status" value="1"/>
</dbReference>
<dbReference type="InterPro" id="IPR006050">
    <property type="entry name" value="DNA_photolyase_N"/>
</dbReference>
<dbReference type="GO" id="GO:0005634">
    <property type="term" value="C:nucleus"/>
    <property type="evidence" value="ECO:0007669"/>
    <property type="project" value="TreeGrafter"/>
</dbReference>
<feature type="site" description="Electron transfer via tryptophanyl radical" evidence="7">
    <location>
        <position position="570"/>
    </location>
</feature>
<feature type="binding site" evidence="6">
    <location>
        <begin position="485"/>
        <end position="492"/>
    </location>
    <ligand>
        <name>FAD</name>
        <dbReference type="ChEBI" id="CHEBI:57692"/>
    </ligand>
</feature>
<dbReference type="Gene3D" id="1.25.40.80">
    <property type="match status" value="1"/>
</dbReference>
<dbReference type="Gene3D" id="1.10.579.10">
    <property type="entry name" value="DNA Cyclobutane Dipyrimidine Photolyase, subunit A, domain 3"/>
    <property type="match status" value="1"/>
</dbReference>
<gene>
    <name evidence="9" type="ORF">MAPG_09449</name>
</gene>
<feature type="binding site" evidence="6">
    <location>
        <begin position="583"/>
        <end position="585"/>
    </location>
    <ligand>
        <name>FAD</name>
        <dbReference type="ChEBI" id="CHEBI:57692"/>
    </ligand>
</feature>
<dbReference type="PANTHER" id="PTHR11455:SF18">
    <property type="entry name" value="SI:CH1073-390K14.1"/>
    <property type="match status" value="1"/>
</dbReference>
<dbReference type="GO" id="GO:0006139">
    <property type="term" value="P:nucleobase-containing compound metabolic process"/>
    <property type="evidence" value="ECO:0007669"/>
    <property type="project" value="UniProtKB-ARBA"/>
</dbReference>
<dbReference type="InterPro" id="IPR036134">
    <property type="entry name" value="Crypto/Photolyase_FAD-like_sf"/>
</dbReference>
<dbReference type="eggNOG" id="KOG0133">
    <property type="taxonomic scope" value="Eukaryota"/>
</dbReference>